<feature type="transmembrane region" description="Helical" evidence="1">
    <location>
        <begin position="20"/>
        <end position="36"/>
    </location>
</feature>
<dbReference type="AlphaFoldDB" id="A0A1Y4QG48"/>
<keyword evidence="1" id="KW-1133">Transmembrane helix</keyword>
<feature type="transmembrane region" description="Helical" evidence="1">
    <location>
        <begin position="133"/>
        <end position="151"/>
    </location>
</feature>
<dbReference type="InterPro" id="IPR012507">
    <property type="entry name" value="YibE_F"/>
</dbReference>
<feature type="transmembrane region" description="Helical" evidence="1">
    <location>
        <begin position="357"/>
        <end position="378"/>
    </location>
</feature>
<dbReference type="Pfam" id="PF07907">
    <property type="entry name" value="YibE_F"/>
    <property type="match status" value="1"/>
</dbReference>
<protein>
    <submittedName>
        <fullName evidence="2">YibE/F family protein</fullName>
    </submittedName>
</protein>
<organism evidence="2 3">
    <name type="scientific">Thomasclavelia spiroformis</name>
    <dbReference type="NCBI Taxonomy" id="29348"/>
    <lineage>
        <taxon>Bacteria</taxon>
        <taxon>Bacillati</taxon>
        <taxon>Bacillota</taxon>
        <taxon>Erysipelotrichia</taxon>
        <taxon>Erysipelotrichales</taxon>
        <taxon>Coprobacillaceae</taxon>
        <taxon>Thomasclavelia</taxon>
    </lineage>
</organism>
<feature type="transmembrane region" description="Helical" evidence="1">
    <location>
        <begin position="261"/>
        <end position="282"/>
    </location>
</feature>
<dbReference type="EMBL" id="NFLB01000013">
    <property type="protein sequence ID" value="OUQ04216.1"/>
    <property type="molecule type" value="Genomic_DNA"/>
</dbReference>
<proteinExistence type="predicted"/>
<feature type="transmembrane region" description="Helical" evidence="1">
    <location>
        <begin position="184"/>
        <end position="203"/>
    </location>
</feature>
<accession>A0A1Y4QG48</accession>
<feature type="transmembrane region" description="Helical" evidence="1">
    <location>
        <begin position="210"/>
        <end position="233"/>
    </location>
</feature>
<feature type="transmembrane region" description="Helical" evidence="1">
    <location>
        <begin position="319"/>
        <end position="337"/>
    </location>
</feature>
<keyword evidence="1" id="KW-0472">Membrane</keyword>
<evidence type="ECO:0000313" key="3">
    <source>
        <dbReference type="Proteomes" id="UP000196258"/>
    </source>
</evidence>
<reference evidence="3" key="1">
    <citation type="submission" date="2017-04" db="EMBL/GenBank/DDBJ databases">
        <title>Function of individual gut microbiota members based on whole genome sequencing of pure cultures obtained from chicken caecum.</title>
        <authorList>
            <person name="Medvecky M."/>
            <person name="Cejkova D."/>
            <person name="Polansky O."/>
            <person name="Karasova D."/>
            <person name="Kubasova T."/>
            <person name="Cizek A."/>
            <person name="Rychlik I."/>
        </authorList>
    </citation>
    <scope>NUCLEOTIDE SEQUENCE [LARGE SCALE GENOMIC DNA]</scope>
    <source>
        <strain evidence="3">An149</strain>
    </source>
</reference>
<feature type="transmembrane region" description="Helical" evidence="1">
    <location>
        <begin position="158"/>
        <end position="178"/>
    </location>
</feature>
<dbReference type="Proteomes" id="UP000196258">
    <property type="component" value="Unassembled WGS sequence"/>
</dbReference>
<keyword evidence="1" id="KW-0812">Transmembrane</keyword>
<name>A0A1Y4QG48_9FIRM</name>
<sequence>MKKIIQRFKQMSKKEKIGHICVYGAIVLFLVFLYFFNTSIKKTPLLDEDSNEFVQARVVEIVEENRDSEGNQVGTQIVNVEILSGTYKGKIVETTNIDSYLYGADCKVGTKVIVQLSEYDGSISASVYNYDRTNILIGMVSLFLFLLILIGKQKGLTSALGLVFTFICIIFLYIPMMYIGFSPFFSAVLVVILTTMVIMYFIGGFSMKTLCSILGTIVGVVIAGVFASVFGAMSNINGFNVEDIETLIYIGQNSKLDISGLLFSGILIASLGAVIDTAMSIATTIEEIKYRRPDISAKELLKSGIKIGGDMMGTMSNTLILAFTGGSLSTLVVFYAYDMSFLQMFNSYSIGIEIIQGISGSLGVILTVPFVSIISAFLMTRKKMSLSNELK</sequence>
<evidence type="ECO:0000256" key="1">
    <source>
        <dbReference type="SAM" id="Phobius"/>
    </source>
</evidence>
<dbReference type="PANTHER" id="PTHR41771:SF1">
    <property type="entry name" value="MEMBRANE PROTEIN"/>
    <property type="match status" value="1"/>
</dbReference>
<comment type="caution">
    <text evidence="2">The sequence shown here is derived from an EMBL/GenBank/DDBJ whole genome shotgun (WGS) entry which is preliminary data.</text>
</comment>
<dbReference type="PANTHER" id="PTHR41771">
    <property type="entry name" value="MEMBRANE PROTEIN-RELATED"/>
    <property type="match status" value="1"/>
</dbReference>
<evidence type="ECO:0000313" key="2">
    <source>
        <dbReference type="EMBL" id="OUQ04216.1"/>
    </source>
</evidence>
<dbReference type="RefSeq" id="WP_087257545.1">
    <property type="nucleotide sequence ID" value="NZ_NFLB01000013.1"/>
</dbReference>
<gene>
    <name evidence="2" type="ORF">B5E91_10975</name>
</gene>